<dbReference type="OrthoDB" id="419711at2759"/>
<gene>
    <name evidence="2" type="ORF">DACRYDRAFT_74529</name>
</gene>
<evidence type="ECO:0008006" key="4">
    <source>
        <dbReference type="Google" id="ProtNLM"/>
    </source>
</evidence>
<keyword evidence="3" id="KW-1185">Reference proteome</keyword>
<feature type="transmembrane region" description="Helical" evidence="1">
    <location>
        <begin position="165"/>
        <end position="182"/>
    </location>
</feature>
<name>M5GGE2_DACPD</name>
<protein>
    <recommendedName>
        <fullName evidence="4">FAR-17a/AIG1-like protein</fullName>
    </recommendedName>
</protein>
<dbReference type="EMBL" id="JH795856">
    <property type="protein sequence ID" value="EJU05333.1"/>
    <property type="molecule type" value="Genomic_DNA"/>
</dbReference>
<dbReference type="Proteomes" id="UP000030653">
    <property type="component" value="Unassembled WGS sequence"/>
</dbReference>
<feature type="transmembrane region" description="Helical" evidence="1">
    <location>
        <begin position="229"/>
        <end position="252"/>
    </location>
</feature>
<proteinExistence type="predicted"/>
<sequence length="284" mass="32288">MVNLYPSLGVHNPFDYDLSWVTSWVIPPRIYAGIRLLLALYTGIACIVDLTIGATTTTQFTYVLGHPYSHVPLTFFHRYFSYFTNLCYVGLVSWFWASAVQTGAFAFSKGKHYPLQRWPRFLQLLHVILFTTVAVYPFIVMIVVWAILYNPKTYWATTYSTWEEITVHILNGVFALFELIFSNIQPMPWGHIVFILIGLALYLGVAYITRASQGFYTYSFLNPTAQGSLLAGYIVGIAVGGAVVFIVVRYIIVFRVWLTRGVHQTPSVARGEFKEVDDAARYDV</sequence>
<evidence type="ECO:0000313" key="2">
    <source>
        <dbReference type="EMBL" id="EJU05333.1"/>
    </source>
</evidence>
<feature type="transmembrane region" description="Helical" evidence="1">
    <location>
        <begin position="121"/>
        <end position="145"/>
    </location>
</feature>
<dbReference type="GO" id="GO:0016020">
    <property type="term" value="C:membrane"/>
    <property type="evidence" value="ECO:0007669"/>
    <property type="project" value="TreeGrafter"/>
</dbReference>
<evidence type="ECO:0000313" key="3">
    <source>
        <dbReference type="Proteomes" id="UP000030653"/>
    </source>
</evidence>
<organism evidence="2 3">
    <name type="scientific">Dacryopinax primogenitus (strain DJM 731)</name>
    <name type="common">Brown rot fungus</name>
    <dbReference type="NCBI Taxonomy" id="1858805"/>
    <lineage>
        <taxon>Eukaryota</taxon>
        <taxon>Fungi</taxon>
        <taxon>Dikarya</taxon>
        <taxon>Basidiomycota</taxon>
        <taxon>Agaricomycotina</taxon>
        <taxon>Dacrymycetes</taxon>
        <taxon>Dacrymycetales</taxon>
        <taxon>Dacrymycetaceae</taxon>
        <taxon>Dacryopinax</taxon>
    </lineage>
</organism>
<feature type="transmembrane region" description="Helical" evidence="1">
    <location>
        <begin position="80"/>
        <end position="100"/>
    </location>
</feature>
<accession>M5GGE2</accession>
<dbReference type="RefSeq" id="XP_040632227.1">
    <property type="nucleotide sequence ID" value="XM_040776072.1"/>
</dbReference>
<keyword evidence="1" id="KW-0472">Membrane</keyword>
<feature type="transmembrane region" description="Helical" evidence="1">
    <location>
        <begin position="189"/>
        <end position="209"/>
    </location>
</feature>
<feature type="transmembrane region" description="Helical" evidence="1">
    <location>
        <begin position="36"/>
        <end position="60"/>
    </location>
</feature>
<dbReference type="PANTHER" id="PTHR12242">
    <property type="entry name" value="OS02G0130600 PROTEIN-RELATED"/>
    <property type="match status" value="1"/>
</dbReference>
<keyword evidence="1" id="KW-0812">Transmembrane</keyword>
<dbReference type="AlphaFoldDB" id="M5GGE2"/>
<dbReference type="STRING" id="1858805.M5GGE2"/>
<dbReference type="PANTHER" id="PTHR12242:SF1">
    <property type="entry name" value="MYND-TYPE DOMAIN-CONTAINING PROTEIN"/>
    <property type="match status" value="1"/>
</dbReference>
<dbReference type="OMA" id="QHAMNSG"/>
<dbReference type="HOGENOM" id="CLU_062880_0_0_1"/>
<reference evidence="2 3" key="1">
    <citation type="journal article" date="2012" name="Science">
        <title>The Paleozoic origin of enzymatic lignin decomposition reconstructed from 31 fungal genomes.</title>
        <authorList>
            <person name="Floudas D."/>
            <person name="Binder M."/>
            <person name="Riley R."/>
            <person name="Barry K."/>
            <person name="Blanchette R.A."/>
            <person name="Henrissat B."/>
            <person name="Martinez A.T."/>
            <person name="Otillar R."/>
            <person name="Spatafora J.W."/>
            <person name="Yadav J.S."/>
            <person name="Aerts A."/>
            <person name="Benoit I."/>
            <person name="Boyd A."/>
            <person name="Carlson A."/>
            <person name="Copeland A."/>
            <person name="Coutinho P.M."/>
            <person name="de Vries R.P."/>
            <person name="Ferreira P."/>
            <person name="Findley K."/>
            <person name="Foster B."/>
            <person name="Gaskell J."/>
            <person name="Glotzer D."/>
            <person name="Gorecki P."/>
            <person name="Heitman J."/>
            <person name="Hesse C."/>
            <person name="Hori C."/>
            <person name="Igarashi K."/>
            <person name="Jurgens J.A."/>
            <person name="Kallen N."/>
            <person name="Kersten P."/>
            <person name="Kohler A."/>
            <person name="Kuees U."/>
            <person name="Kumar T.K.A."/>
            <person name="Kuo A."/>
            <person name="LaButti K."/>
            <person name="Larrondo L.F."/>
            <person name="Lindquist E."/>
            <person name="Ling A."/>
            <person name="Lombard V."/>
            <person name="Lucas S."/>
            <person name="Lundell T."/>
            <person name="Martin R."/>
            <person name="McLaughlin D.J."/>
            <person name="Morgenstern I."/>
            <person name="Morin E."/>
            <person name="Murat C."/>
            <person name="Nagy L.G."/>
            <person name="Nolan M."/>
            <person name="Ohm R.A."/>
            <person name="Patyshakuliyeva A."/>
            <person name="Rokas A."/>
            <person name="Ruiz-Duenas F.J."/>
            <person name="Sabat G."/>
            <person name="Salamov A."/>
            <person name="Samejima M."/>
            <person name="Schmutz J."/>
            <person name="Slot J.C."/>
            <person name="St John F."/>
            <person name="Stenlid J."/>
            <person name="Sun H."/>
            <person name="Sun S."/>
            <person name="Syed K."/>
            <person name="Tsang A."/>
            <person name="Wiebenga A."/>
            <person name="Young D."/>
            <person name="Pisabarro A."/>
            <person name="Eastwood D.C."/>
            <person name="Martin F."/>
            <person name="Cullen D."/>
            <person name="Grigoriev I.V."/>
            <person name="Hibbett D.S."/>
        </authorList>
    </citation>
    <scope>NUCLEOTIDE SEQUENCE [LARGE SCALE GENOMIC DNA]</scope>
    <source>
        <strain evidence="2 3">DJM-731 SS1</strain>
    </source>
</reference>
<keyword evidence="1" id="KW-1133">Transmembrane helix</keyword>
<evidence type="ECO:0000256" key="1">
    <source>
        <dbReference type="SAM" id="Phobius"/>
    </source>
</evidence>
<dbReference type="GeneID" id="63691134"/>